<dbReference type="Proteomes" id="UP000324897">
    <property type="component" value="Unassembled WGS sequence"/>
</dbReference>
<dbReference type="Gramene" id="TVT99728">
    <property type="protein sequence ID" value="TVT99728"/>
    <property type="gene ID" value="EJB05_54928"/>
</dbReference>
<keyword evidence="2" id="KW-1185">Reference proteome</keyword>
<gene>
    <name evidence="1" type="ORF">EJB05_54928</name>
</gene>
<comment type="caution">
    <text evidence="1">The sequence shown here is derived from an EMBL/GenBank/DDBJ whole genome shotgun (WGS) entry which is preliminary data.</text>
</comment>
<proteinExistence type="predicted"/>
<accession>A0A5J9SL45</accession>
<dbReference type="AlphaFoldDB" id="A0A5J9SL45"/>
<reference evidence="1 2" key="1">
    <citation type="journal article" date="2019" name="Sci. Rep.">
        <title>A high-quality genome of Eragrostis curvula grass provides insights into Poaceae evolution and supports new strategies to enhance forage quality.</title>
        <authorList>
            <person name="Carballo J."/>
            <person name="Santos B.A.C.M."/>
            <person name="Zappacosta D."/>
            <person name="Garbus I."/>
            <person name="Selva J.P."/>
            <person name="Gallo C.A."/>
            <person name="Diaz A."/>
            <person name="Albertini E."/>
            <person name="Caccamo M."/>
            <person name="Echenique V."/>
        </authorList>
    </citation>
    <scope>NUCLEOTIDE SEQUENCE [LARGE SCALE GENOMIC DNA]</scope>
    <source>
        <strain evidence="2">cv. Victoria</strain>
        <tissue evidence="1">Leaf</tissue>
    </source>
</reference>
<evidence type="ECO:0000313" key="2">
    <source>
        <dbReference type="Proteomes" id="UP000324897"/>
    </source>
</evidence>
<protein>
    <submittedName>
        <fullName evidence="1">Uncharacterized protein</fullName>
    </submittedName>
</protein>
<sequence>MGAPGPNLTALLAIRRSGSRLFERSRQFCPICRISMKELQAAMPSVRNIQQLSTVPQNSENPTYQWFLPVRQDHRGQNNSPETQESVEVKKRILITREIERENLGPAYQPEISLLSGVGGSAH</sequence>
<dbReference type="EMBL" id="RWGY01000686">
    <property type="protein sequence ID" value="TVT99728.1"/>
    <property type="molecule type" value="Genomic_DNA"/>
</dbReference>
<name>A0A5J9SL45_9POAL</name>
<evidence type="ECO:0000313" key="1">
    <source>
        <dbReference type="EMBL" id="TVT99728.1"/>
    </source>
</evidence>
<feature type="non-terminal residue" evidence="1">
    <location>
        <position position="1"/>
    </location>
</feature>
<organism evidence="1 2">
    <name type="scientific">Eragrostis curvula</name>
    <name type="common">weeping love grass</name>
    <dbReference type="NCBI Taxonomy" id="38414"/>
    <lineage>
        <taxon>Eukaryota</taxon>
        <taxon>Viridiplantae</taxon>
        <taxon>Streptophyta</taxon>
        <taxon>Embryophyta</taxon>
        <taxon>Tracheophyta</taxon>
        <taxon>Spermatophyta</taxon>
        <taxon>Magnoliopsida</taxon>
        <taxon>Liliopsida</taxon>
        <taxon>Poales</taxon>
        <taxon>Poaceae</taxon>
        <taxon>PACMAD clade</taxon>
        <taxon>Chloridoideae</taxon>
        <taxon>Eragrostideae</taxon>
        <taxon>Eragrostidinae</taxon>
        <taxon>Eragrostis</taxon>
    </lineage>
</organism>